<dbReference type="EMBL" id="HBFB01016889">
    <property type="protein sequence ID" value="CAD8680211.1"/>
    <property type="molecule type" value="Transcribed_RNA"/>
</dbReference>
<dbReference type="SUPFAM" id="SSF51430">
    <property type="entry name" value="NAD(P)-linked oxidoreductase"/>
    <property type="match status" value="1"/>
</dbReference>
<protein>
    <recommendedName>
        <fullName evidence="1">NADP-dependent oxidoreductase domain-containing protein</fullName>
    </recommendedName>
</protein>
<organism evidence="2">
    <name type="scientific">Chlamydomonas leiostraca</name>
    <dbReference type="NCBI Taxonomy" id="1034604"/>
    <lineage>
        <taxon>Eukaryota</taxon>
        <taxon>Viridiplantae</taxon>
        <taxon>Chlorophyta</taxon>
        <taxon>core chlorophytes</taxon>
        <taxon>Chlorophyceae</taxon>
        <taxon>CS clade</taxon>
        <taxon>Chlamydomonadales</taxon>
        <taxon>Chlamydomonadaceae</taxon>
        <taxon>Chlamydomonas</taxon>
    </lineage>
</organism>
<reference evidence="2" key="1">
    <citation type="submission" date="2021-01" db="EMBL/GenBank/DDBJ databases">
        <authorList>
            <person name="Corre E."/>
            <person name="Pelletier E."/>
            <person name="Niang G."/>
            <person name="Scheremetjew M."/>
            <person name="Finn R."/>
            <person name="Kale V."/>
            <person name="Holt S."/>
            <person name="Cochrane G."/>
            <person name="Meng A."/>
            <person name="Brown T."/>
            <person name="Cohen L."/>
        </authorList>
    </citation>
    <scope>NUCLEOTIDE SEQUENCE</scope>
    <source>
        <strain evidence="2">SAG 11-49</strain>
    </source>
</reference>
<evidence type="ECO:0000259" key="1">
    <source>
        <dbReference type="Pfam" id="PF00248"/>
    </source>
</evidence>
<dbReference type="InterPro" id="IPR036812">
    <property type="entry name" value="NAD(P)_OxRdtase_dom_sf"/>
</dbReference>
<dbReference type="InterPro" id="IPR023210">
    <property type="entry name" value="NADP_OxRdtase_dom"/>
</dbReference>
<dbReference type="PANTHER" id="PTHR43147:SF5">
    <property type="entry name" value="OXIDOREDUCTASE"/>
    <property type="match status" value="1"/>
</dbReference>
<dbReference type="Pfam" id="PF00248">
    <property type="entry name" value="Aldo_ket_red"/>
    <property type="match status" value="1"/>
</dbReference>
<dbReference type="AlphaFoldDB" id="A0A7S0RL12"/>
<accession>A0A7S0RL12</accession>
<feature type="domain" description="NADP-dependent oxidoreductase" evidence="1">
    <location>
        <begin position="4"/>
        <end position="219"/>
    </location>
</feature>
<proteinExistence type="predicted"/>
<dbReference type="PANTHER" id="PTHR43147">
    <property type="entry name" value="PROTEIN TAS"/>
    <property type="match status" value="1"/>
</dbReference>
<name>A0A7S0RL12_9CHLO</name>
<gene>
    <name evidence="2" type="ORF">CLEI1391_LOCUS9455</name>
</gene>
<sequence length="239" mass="25786">MEYRVRSSLARLGAPRADLVLLHWDDLAARGPRGAGYTDAALWLADLQGKGLARGVGLTNFDSPSLLRVLDAGMPCAAHEVAYSVADRRPQLFVADVCARRNIPLLAYGVMAGGLLSDRLRGVPASKVSLDTPSRQHHGGWFQQAGGWQWVQDMLEALHTVGERHGVTGSAVALRWVLQQPGVAAAVVGARNANHVRSLQQAFTFSLGEEDLLDINAAYEGATRHPTTDVFVWERGGAF</sequence>
<evidence type="ECO:0000313" key="2">
    <source>
        <dbReference type="EMBL" id="CAD8680211.1"/>
    </source>
</evidence>
<dbReference type="Gene3D" id="3.20.20.100">
    <property type="entry name" value="NADP-dependent oxidoreductase domain"/>
    <property type="match status" value="1"/>
</dbReference>